<evidence type="ECO:0000313" key="8">
    <source>
        <dbReference type="EMBL" id="PWI66719.1"/>
    </source>
</evidence>
<feature type="region of interest" description="Disordered" evidence="5">
    <location>
        <begin position="380"/>
        <end position="404"/>
    </location>
</feature>
<feature type="region of interest" description="Disordered" evidence="5">
    <location>
        <begin position="875"/>
        <end position="921"/>
    </location>
</feature>
<dbReference type="EMBL" id="LCWV01000023">
    <property type="protein sequence ID" value="PWI66719.1"/>
    <property type="molecule type" value="Genomic_DNA"/>
</dbReference>
<reference evidence="8 9" key="1">
    <citation type="journal article" date="2016" name="Front. Microbiol.">
        <title>Genome and transcriptome sequences reveal the specific parasitism of the nematophagous Purpureocillium lilacinum 36-1.</title>
        <authorList>
            <person name="Xie J."/>
            <person name="Li S."/>
            <person name="Mo C."/>
            <person name="Xiao X."/>
            <person name="Peng D."/>
            <person name="Wang G."/>
            <person name="Xiao Y."/>
        </authorList>
    </citation>
    <scope>NUCLEOTIDE SEQUENCE [LARGE SCALE GENOMIC DNA]</scope>
    <source>
        <strain evidence="8 9">36-1</strain>
    </source>
</reference>
<comment type="similarity">
    <text evidence="1">Belongs to the peptidase C48 family.</text>
</comment>
<evidence type="ECO:0000256" key="6">
    <source>
        <dbReference type="SAM" id="SignalP"/>
    </source>
</evidence>
<feature type="compositionally biased region" description="Low complexity" evidence="5">
    <location>
        <begin position="755"/>
        <end position="782"/>
    </location>
</feature>
<accession>A0A2U3DWT7</accession>
<dbReference type="SUPFAM" id="SSF54001">
    <property type="entry name" value="Cysteine proteinases"/>
    <property type="match status" value="1"/>
</dbReference>
<feature type="chain" id="PRO_5015712595" description="Ubiquitin-like protease family profile domain-containing protein" evidence="6">
    <location>
        <begin position="26"/>
        <end position="1446"/>
    </location>
</feature>
<feature type="signal peptide" evidence="6">
    <location>
        <begin position="1"/>
        <end position="25"/>
    </location>
</feature>
<comment type="caution">
    <text evidence="8">The sequence shown here is derived from an EMBL/GenBank/DDBJ whole genome shotgun (WGS) entry which is preliminary data.</text>
</comment>
<feature type="region of interest" description="Disordered" evidence="5">
    <location>
        <begin position="198"/>
        <end position="227"/>
    </location>
</feature>
<feature type="compositionally biased region" description="Low complexity" evidence="5">
    <location>
        <begin position="304"/>
        <end position="321"/>
    </location>
</feature>
<feature type="region of interest" description="Disordered" evidence="5">
    <location>
        <begin position="1004"/>
        <end position="1049"/>
    </location>
</feature>
<dbReference type="GO" id="GO:0016926">
    <property type="term" value="P:protein desumoylation"/>
    <property type="evidence" value="ECO:0007669"/>
    <property type="project" value="TreeGrafter"/>
</dbReference>
<feature type="region of interest" description="Disordered" evidence="5">
    <location>
        <begin position="243"/>
        <end position="263"/>
    </location>
</feature>
<dbReference type="Proteomes" id="UP000245956">
    <property type="component" value="Unassembled WGS sequence"/>
</dbReference>
<feature type="region of interest" description="Disordered" evidence="5">
    <location>
        <begin position="740"/>
        <end position="788"/>
    </location>
</feature>
<proteinExistence type="inferred from homology"/>
<dbReference type="Pfam" id="PF02902">
    <property type="entry name" value="Peptidase_C48"/>
    <property type="match status" value="1"/>
</dbReference>
<feature type="region of interest" description="Disordered" evidence="5">
    <location>
        <begin position="76"/>
        <end position="105"/>
    </location>
</feature>
<dbReference type="PANTHER" id="PTHR12606:SF141">
    <property type="entry name" value="GH15225P-RELATED"/>
    <property type="match status" value="1"/>
</dbReference>
<dbReference type="PANTHER" id="PTHR12606">
    <property type="entry name" value="SENTRIN/SUMO-SPECIFIC PROTEASE"/>
    <property type="match status" value="1"/>
</dbReference>
<organism evidence="8 9">
    <name type="scientific">Purpureocillium lilacinum</name>
    <name type="common">Paecilomyces lilacinus</name>
    <dbReference type="NCBI Taxonomy" id="33203"/>
    <lineage>
        <taxon>Eukaryota</taxon>
        <taxon>Fungi</taxon>
        <taxon>Dikarya</taxon>
        <taxon>Ascomycota</taxon>
        <taxon>Pezizomycotina</taxon>
        <taxon>Sordariomycetes</taxon>
        <taxon>Hypocreomycetidae</taxon>
        <taxon>Hypocreales</taxon>
        <taxon>Ophiocordycipitaceae</taxon>
        <taxon>Purpureocillium</taxon>
    </lineage>
</organism>
<protein>
    <recommendedName>
        <fullName evidence="7">Ubiquitin-like protease family profile domain-containing protein</fullName>
    </recommendedName>
</protein>
<feature type="region of interest" description="Disordered" evidence="5">
    <location>
        <begin position="292"/>
        <end position="334"/>
    </location>
</feature>
<dbReference type="GO" id="GO:0006508">
    <property type="term" value="P:proteolysis"/>
    <property type="evidence" value="ECO:0007669"/>
    <property type="project" value="UniProtKB-KW"/>
</dbReference>
<dbReference type="InterPro" id="IPR038765">
    <property type="entry name" value="Papain-like_cys_pep_sf"/>
</dbReference>
<evidence type="ECO:0000256" key="2">
    <source>
        <dbReference type="ARBA" id="ARBA00022670"/>
    </source>
</evidence>
<evidence type="ECO:0000259" key="7">
    <source>
        <dbReference type="PROSITE" id="PS50600"/>
    </source>
</evidence>
<evidence type="ECO:0000256" key="3">
    <source>
        <dbReference type="ARBA" id="ARBA00022801"/>
    </source>
</evidence>
<name>A0A2U3DWT7_PURLI</name>
<keyword evidence="2" id="KW-0645">Protease</keyword>
<feature type="domain" description="Ubiquitin-like protease family profile" evidence="7">
    <location>
        <begin position="1103"/>
        <end position="1275"/>
    </location>
</feature>
<dbReference type="PROSITE" id="PS50600">
    <property type="entry name" value="ULP_PROTEASE"/>
    <property type="match status" value="1"/>
</dbReference>
<keyword evidence="6" id="KW-0732">Signal</keyword>
<dbReference type="InterPro" id="IPR003653">
    <property type="entry name" value="Peptidase_C48_C"/>
</dbReference>
<feature type="region of interest" description="Disordered" evidence="5">
    <location>
        <begin position="831"/>
        <end position="858"/>
    </location>
</feature>
<gene>
    <name evidence="8" type="ORF">PCL_04857</name>
</gene>
<dbReference type="Gene3D" id="3.40.395.10">
    <property type="entry name" value="Adenoviral Proteinase, Chain A"/>
    <property type="match status" value="1"/>
</dbReference>
<dbReference type="GO" id="GO:0016929">
    <property type="term" value="F:deSUMOylase activity"/>
    <property type="evidence" value="ECO:0007669"/>
    <property type="project" value="TreeGrafter"/>
</dbReference>
<feature type="compositionally biased region" description="Pro residues" evidence="5">
    <location>
        <begin position="244"/>
        <end position="254"/>
    </location>
</feature>
<keyword evidence="3" id="KW-0378">Hydrolase</keyword>
<evidence type="ECO:0000313" key="9">
    <source>
        <dbReference type="Proteomes" id="UP000245956"/>
    </source>
</evidence>
<sequence>MLAILSTLFLLLWPVELLLRASCLAKHLLSTALARTTRSSPSAHLLPWTPWSTPRSPASHQLFLHPLESIVIMSDSPAAQQQQQPQPQPQPVVQPQQQQPGNPNQDAIDAVRAAFVARRRQSVLSLRRLGVPRANRVVPIIQAINAARHGAPSVRYRPAAASQPDSVPTRSGRVFARPKTRFVIDTVYPFANRQRLTSLRQDDSDEEPDTAAPLKESQATINHRRQHKELLRKAAAQVTLTVPAPAPPAAPQPPTEQESDSDEDVFTIEPAATPSTTGPPSVAASHVAIEPAGHHQQAHSHPASVSTSPATPEVPTAEPASLAAPGQASSAPATFHFGNQQVGEQANSASQPGATGFAPHLQQHLPSYLPALRAFGARVHPDAPGAQTTSSEHRQSSNPDEPGFVVINGIRTRKRRADTTTDLELVVSAGDCRLPTPQRNYLVRRETRLWATFARAVPAPRRMHLPRLRDISTWVMAGVRDAVTRVGGRVTGLARTTSNNATRIRRRATGAALNAARRTLEFSNKRLRVEAPDPTRPHWRSNEEALKTMVLEKEEFFRVLFRIGQTVEHSRDQVSMNRRLRFLRPSLLRFDAETQPHSSDQESDLIGPFLLHLSKCINICRKIYNVNTFFRLKRNNPSFQAAAINYDLNADDVRNVEQAEAFMAAPALPATCNDILQVLGLDPSELLPKDQFDAILLDLRAVLAHLPMPSFVVSKRYQKQMQLFFPSPIRSSSDWEWTIPGSFPQDELESEDQDVAASQPAPPSEAAVAPVTSSPSPQVQRSDMSGASRMRADLLEAQISDMSDAQYRAAFYNESEQHRLIAKKYVRKFEPKEPRHDSQPLGSILKNRKKLPGQGTPKRLRMTRAPKIVRFKEGTLSPQQRSHAGLDVPKRPGCKRRNGGKVLPVTPTRRPGARPNFFMRNGAAPDTKVEEREIESPLPPVRKDYPSWLRHPSRAVADKAEEKAEADARIQALMELPTPAGLARSGTVSIVVERMKTEAAHKAAEKAQREEEERKEARRIAREAAEAERKAESERKRIEEEKRKAEEERRRQEFIRNIDQHRQLRAPKKPFITAPEGPELAKANSILNGTNSSGIFVTTPEGAGLRKHDFASVIPSTNWLNDEIINGSIVFLDRSINEAAGIKDFKQQTRKCLALNSFFFKSLLESGTKGVIRKLKRHGVHKDNFLDLETILMPVCSGNHWTLIVIRPKMRTVAHMDSLNPAGNQHYVDVAMNFVRFVLEGNYEESLWKTVRHDAPRQTNGYDCGVFTITNAICLALGLSPIDSYSATDMETQRKRIACILLNKGFHGDNVDAPLDHRWAAPMSSRTELELDLAMARAGGRTLGVDHDDGAGTERASTATKRLRRCHPRREQMEMGAALHGLVYRLDSARKTEEPASTGGGKEQGAAGWWADDGAVVRGADEAEGLWGLWEGTQATGRGLGLGRGS</sequence>
<evidence type="ECO:0000256" key="1">
    <source>
        <dbReference type="ARBA" id="ARBA00005234"/>
    </source>
</evidence>
<keyword evidence="4" id="KW-0788">Thiol protease</keyword>
<dbReference type="GO" id="GO:0005634">
    <property type="term" value="C:nucleus"/>
    <property type="evidence" value="ECO:0007669"/>
    <property type="project" value="TreeGrafter"/>
</dbReference>
<evidence type="ECO:0000256" key="4">
    <source>
        <dbReference type="ARBA" id="ARBA00022807"/>
    </source>
</evidence>
<evidence type="ECO:0000256" key="5">
    <source>
        <dbReference type="SAM" id="MobiDB-lite"/>
    </source>
</evidence>